<accession>A0A9P4QQR6</accession>
<dbReference type="AlphaFoldDB" id="A0A9P4QQR6"/>
<dbReference type="PANTHER" id="PTHR33112:SF1">
    <property type="entry name" value="HETEROKARYON INCOMPATIBILITY DOMAIN-CONTAINING PROTEIN"/>
    <property type="match status" value="1"/>
</dbReference>
<dbReference type="Pfam" id="PF06985">
    <property type="entry name" value="HET"/>
    <property type="match status" value="1"/>
</dbReference>
<feature type="non-terminal residue" evidence="2">
    <location>
        <position position="210"/>
    </location>
</feature>
<name>A0A9P4QQR6_9PLEO</name>
<dbReference type="EMBL" id="ML996230">
    <property type="protein sequence ID" value="KAF2729940.1"/>
    <property type="molecule type" value="Genomic_DNA"/>
</dbReference>
<evidence type="ECO:0000313" key="2">
    <source>
        <dbReference type="EMBL" id="KAF2729940.1"/>
    </source>
</evidence>
<evidence type="ECO:0000313" key="3">
    <source>
        <dbReference type="Proteomes" id="UP000799444"/>
    </source>
</evidence>
<evidence type="ECO:0000259" key="1">
    <source>
        <dbReference type="Pfam" id="PF06985"/>
    </source>
</evidence>
<keyword evidence="3" id="KW-1185">Reference proteome</keyword>
<sequence>MPDQIDYGVVLEWLKTCQDLHPDCRVQNRACNLPGFKVIDCTTNTVVVAPERCSYVALSYVWGAAPAQMGSGWPLVISDRILVALSLGLHYLWVDRYCIDQEETPEKQAQISQMDRIYNDSQITIVAAAGDGPQYGLPGVSARSRKQQQALEIDGITLAQVFHRTPRALEAATWTTRGWTYQEGFLSRRRLIFTDHQVSFVCNTMYCAES</sequence>
<dbReference type="Proteomes" id="UP000799444">
    <property type="component" value="Unassembled WGS sequence"/>
</dbReference>
<dbReference type="OrthoDB" id="5428863at2759"/>
<dbReference type="InterPro" id="IPR010730">
    <property type="entry name" value="HET"/>
</dbReference>
<gene>
    <name evidence="2" type="ORF">EJ04DRAFT_446187</name>
</gene>
<reference evidence="2" key="1">
    <citation type="journal article" date="2020" name="Stud. Mycol.">
        <title>101 Dothideomycetes genomes: a test case for predicting lifestyles and emergence of pathogens.</title>
        <authorList>
            <person name="Haridas S."/>
            <person name="Albert R."/>
            <person name="Binder M."/>
            <person name="Bloem J."/>
            <person name="Labutti K."/>
            <person name="Salamov A."/>
            <person name="Andreopoulos B."/>
            <person name="Baker S."/>
            <person name="Barry K."/>
            <person name="Bills G."/>
            <person name="Bluhm B."/>
            <person name="Cannon C."/>
            <person name="Castanera R."/>
            <person name="Culley D."/>
            <person name="Daum C."/>
            <person name="Ezra D."/>
            <person name="Gonzalez J."/>
            <person name="Henrissat B."/>
            <person name="Kuo A."/>
            <person name="Liang C."/>
            <person name="Lipzen A."/>
            <person name="Lutzoni F."/>
            <person name="Magnuson J."/>
            <person name="Mondo S."/>
            <person name="Nolan M."/>
            <person name="Ohm R."/>
            <person name="Pangilinan J."/>
            <person name="Park H.-J."/>
            <person name="Ramirez L."/>
            <person name="Alfaro M."/>
            <person name="Sun H."/>
            <person name="Tritt A."/>
            <person name="Yoshinaga Y."/>
            <person name="Zwiers L.-H."/>
            <person name="Turgeon B."/>
            <person name="Goodwin S."/>
            <person name="Spatafora J."/>
            <person name="Crous P."/>
            <person name="Grigoriev I."/>
        </authorList>
    </citation>
    <scope>NUCLEOTIDE SEQUENCE</scope>
    <source>
        <strain evidence="2">CBS 125425</strain>
    </source>
</reference>
<organism evidence="2 3">
    <name type="scientific">Polyplosphaeria fusca</name>
    <dbReference type="NCBI Taxonomy" id="682080"/>
    <lineage>
        <taxon>Eukaryota</taxon>
        <taxon>Fungi</taxon>
        <taxon>Dikarya</taxon>
        <taxon>Ascomycota</taxon>
        <taxon>Pezizomycotina</taxon>
        <taxon>Dothideomycetes</taxon>
        <taxon>Pleosporomycetidae</taxon>
        <taxon>Pleosporales</taxon>
        <taxon>Tetraplosphaeriaceae</taxon>
        <taxon>Polyplosphaeria</taxon>
    </lineage>
</organism>
<proteinExistence type="predicted"/>
<comment type="caution">
    <text evidence="2">The sequence shown here is derived from an EMBL/GenBank/DDBJ whole genome shotgun (WGS) entry which is preliminary data.</text>
</comment>
<protein>
    <submittedName>
        <fullName evidence="2">HET-domain-containing protein</fullName>
    </submittedName>
</protein>
<dbReference type="PANTHER" id="PTHR33112">
    <property type="entry name" value="DOMAIN PROTEIN, PUTATIVE-RELATED"/>
    <property type="match status" value="1"/>
</dbReference>
<feature type="domain" description="Heterokaryon incompatibility" evidence="1">
    <location>
        <begin position="55"/>
        <end position="183"/>
    </location>
</feature>